<feature type="compositionally biased region" description="Basic and acidic residues" evidence="1">
    <location>
        <begin position="1"/>
        <end position="16"/>
    </location>
</feature>
<reference evidence="3" key="1">
    <citation type="journal article" date="2019" name="Int. J. Syst. Evol. Microbiol.">
        <title>The Global Catalogue of Microorganisms (GCM) 10K type strain sequencing project: providing services to taxonomists for standard genome sequencing and annotation.</title>
        <authorList>
            <consortium name="The Broad Institute Genomics Platform"/>
            <consortium name="The Broad Institute Genome Sequencing Center for Infectious Disease"/>
            <person name="Wu L."/>
            <person name="Ma J."/>
        </authorList>
    </citation>
    <scope>NUCLEOTIDE SEQUENCE [LARGE SCALE GENOMIC DNA]</scope>
    <source>
        <strain evidence="3">KCTC 22228</strain>
    </source>
</reference>
<evidence type="ECO:0000313" key="3">
    <source>
        <dbReference type="Proteomes" id="UP000653056"/>
    </source>
</evidence>
<feature type="region of interest" description="Disordered" evidence="1">
    <location>
        <begin position="1"/>
        <end position="68"/>
    </location>
</feature>
<feature type="compositionally biased region" description="Basic and acidic residues" evidence="1">
    <location>
        <begin position="55"/>
        <end position="66"/>
    </location>
</feature>
<sequence>MADRERRQTGRARELFGEVMFGPQEGADYGIPSPEDDLSRGQKTARQSVPVVRQTDAERRREREQLEEGTPGLIEGADLATQQEWVPRLLMANPDDYAPDPDYEMTEEELKERAEGLPEDAFQYIAEAQSKAQAEALEKRYRQDYENEQKLAEMGFTGIGLRVGAALTDPAAWGIGAASSALLGPAGFVGTAVNRANRVRKIVQAGTAGAAGNLAVESAIRANKPLYDDMNLLYATGIGFGLGAGLSALSRNPSLQTEVEGLKSAGEGIKKAAEEEIGQIVRSASYQPAGNVGDAGAARVSRFIPIREDDTSIDTFLGNYKKAPDAVAPRAAFGDVRFSSMATGLSSDNPAVRAAYAPMAEEGVGYTNRNVAVQIGASERQVLRERQVTTEWLRSYNPNFREWMSSQSQKKSWKPFFKEEMATVFNRQVTDFVEGIDKNPHPAVRRQGEVMRKILDDYRKDLNQPMSYRQEFGRPVKGFGTLEEDPFYVPREFDLQAIRRLDQEFGTPNLEMFLARAIKSATDDITEEAAMKAGRAYLKTVRSIDAGMGMDTGRILGSGDAEEIKAFLRNNANGEDITEADIEDIVDALTVRRTEGGQKYSKKRTPLNMDFKMELKRNPETGSGSRTLDMRELFNRDAHDLLARYNRRMSGALAMARYRIPGLSDGITSHGEFETLKNKIRDVGHRQGIDPEKTNRELAELDKMYRAVMGMPNEADLTRWGQALKFFRDWSFMRFMGQVGFAQVPELGVAISGLGIKTAMKGAPQLRHMIRDAKTGKIKHEVVDELEMVTGHGGDWLRSGQIQRFNDMTGAQDTFMGQGWKDKLEFSVRRGKRGVFALSGMSTINTALQRGTMNGIVQRFGEAALGTGKLMNRQRLRSIGLNDAQVDAILENIRKHATFKDGLSGKRVQRLNLNKWDLKAEANFTEAMFRYSRRLVQENDIGQFRQWMAHPVARMFLQFRSFIIGAHEKQLLHNLHMRDFQSFSTFVTTTMMATAGYTAMTYARSIGREDQGEYLERRLNPEALAKATFERSSWSALMPTAIDTMVPGTFQFSRSSGQAVSSVFGNPTADTADSMHTALSTILTGDTLESQEDVRNVIRLLPFQNANGVAQMVNIALGETGLPEDAPEEDR</sequence>
<keyword evidence="3" id="KW-1185">Reference proteome</keyword>
<gene>
    <name evidence="2" type="ORF">GCM10007160_18380</name>
</gene>
<dbReference type="EMBL" id="BMXS01000007">
    <property type="protein sequence ID" value="GGX91209.1"/>
    <property type="molecule type" value="Genomic_DNA"/>
</dbReference>
<evidence type="ECO:0008006" key="4">
    <source>
        <dbReference type="Google" id="ProtNLM"/>
    </source>
</evidence>
<dbReference type="RefSeq" id="WP_189468413.1">
    <property type="nucleotide sequence ID" value="NZ_BMXS01000007.1"/>
</dbReference>
<comment type="caution">
    <text evidence="2">The sequence shown here is derived from an EMBL/GenBank/DDBJ whole genome shotgun (WGS) entry which is preliminary data.</text>
</comment>
<organism evidence="2 3">
    <name type="scientific">Litchfieldella qijiaojingensis</name>
    <dbReference type="NCBI Taxonomy" id="980347"/>
    <lineage>
        <taxon>Bacteria</taxon>
        <taxon>Pseudomonadati</taxon>
        <taxon>Pseudomonadota</taxon>
        <taxon>Gammaproteobacteria</taxon>
        <taxon>Oceanospirillales</taxon>
        <taxon>Halomonadaceae</taxon>
        <taxon>Litchfieldella</taxon>
    </lineage>
</organism>
<proteinExistence type="predicted"/>
<dbReference type="Proteomes" id="UP000653056">
    <property type="component" value="Unassembled WGS sequence"/>
</dbReference>
<name>A0ABQ2YRU1_9GAMM</name>
<protein>
    <recommendedName>
        <fullName evidence="4">PLxRFG domain-containing protein</fullName>
    </recommendedName>
</protein>
<evidence type="ECO:0000256" key="1">
    <source>
        <dbReference type="SAM" id="MobiDB-lite"/>
    </source>
</evidence>
<evidence type="ECO:0000313" key="2">
    <source>
        <dbReference type="EMBL" id="GGX91209.1"/>
    </source>
</evidence>
<accession>A0ABQ2YRU1</accession>